<evidence type="ECO:0000313" key="3">
    <source>
        <dbReference type="Proteomes" id="UP000677804"/>
    </source>
</evidence>
<keyword evidence="1" id="KW-0812">Transmembrane</keyword>
<keyword evidence="1" id="KW-0472">Membrane</keyword>
<sequence>MPSWLILILVGVVLVVLGVATNIGQFLIWIGVIVLVVSLILGLVGRGRSRTRI</sequence>
<dbReference type="EMBL" id="CP074405">
    <property type="protein sequence ID" value="QVI63542.1"/>
    <property type="molecule type" value="Genomic_DNA"/>
</dbReference>
<evidence type="ECO:0000256" key="1">
    <source>
        <dbReference type="SAM" id="Phobius"/>
    </source>
</evidence>
<keyword evidence="3" id="KW-1185">Reference proteome</keyword>
<evidence type="ECO:0000313" key="2">
    <source>
        <dbReference type="EMBL" id="QVI63542.1"/>
    </source>
</evidence>
<keyword evidence="1" id="KW-1133">Transmembrane helix</keyword>
<reference evidence="2 3" key="1">
    <citation type="submission" date="2021-05" db="EMBL/GenBank/DDBJ databases">
        <title>Novel species in genus Cellulomonas.</title>
        <authorList>
            <person name="Zhang G."/>
        </authorList>
    </citation>
    <scope>NUCLEOTIDE SEQUENCE [LARGE SCALE GENOMIC DNA]</scope>
    <source>
        <strain evidence="3">zg-ZUI222</strain>
    </source>
</reference>
<name>A0ABX8DBK0_9CELL</name>
<evidence type="ECO:0008006" key="4">
    <source>
        <dbReference type="Google" id="ProtNLM"/>
    </source>
</evidence>
<feature type="transmembrane region" description="Helical" evidence="1">
    <location>
        <begin position="28"/>
        <end position="45"/>
    </location>
</feature>
<dbReference type="RefSeq" id="WP_207340656.1">
    <property type="nucleotide sequence ID" value="NZ_CP074405.1"/>
</dbReference>
<accession>A0ABX8DBK0</accession>
<dbReference type="Proteomes" id="UP000677804">
    <property type="component" value="Chromosome"/>
</dbReference>
<proteinExistence type="predicted"/>
<protein>
    <recommendedName>
        <fullName evidence="4">DUF4175 domain-containing protein</fullName>
    </recommendedName>
</protein>
<gene>
    <name evidence="2" type="ORF">KG103_06685</name>
</gene>
<organism evidence="2 3">
    <name type="scientific">Cellulomonas wangleii</name>
    <dbReference type="NCBI Taxonomy" id="2816956"/>
    <lineage>
        <taxon>Bacteria</taxon>
        <taxon>Bacillati</taxon>
        <taxon>Actinomycetota</taxon>
        <taxon>Actinomycetes</taxon>
        <taxon>Micrococcales</taxon>
        <taxon>Cellulomonadaceae</taxon>
        <taxon>Cellulomonas</taxon>
    </lineage>
</organism>